<feature type="region of interest" description="Disordered" evidence="10">
    <location>
        <begin position="342"/>
        <end position="377"/>
    </location>
</feature>
<dbReference type="PRINTS" id="PR01349">
    <property type="entry name" value="WNTPROTEIN"/>
</dbReference>
<dbReference type="AlphaFoldDB" id="A0A8J5JVR9"/>
<dbReference type="InterPro" id="IPR043158">
    <property type="entry name" value="Wnt_C"/>
</dbReference>
<keyword evidence="3 9" id="KW-0217">Developmental protein</keyword>
<feature type="region of interest" description="Disordered" evidence="10">
    <location>
        <begin position="295"/>
        <end position="317"/>
    </location>
</feature>
<evidence type="ECO:0000256" key="8">
    <source>
        <dbReference type="ARBA" id="ARBA00023288"/>
    </source>
</evidence>
<dbReference type="PANTHER" id="PTHR12027:SF97">
    <property type="entry name" value="PROTEIN WNT-4"/>
    <property type="match status" value="1"/>
</dbReference>
<feature type="signal peptide" evidence="11">
    <location>
        <begin position="1"/>
        <end position="22"/>
    </location>
</feature>
<dbReference type="InterPro" id="IPR005817">
    <property type="entry name" value="Wnt"/>
</dbReference>
<dbReference type="GO" id="GO:0030182">
    <property type="term" value="P:neuron differentiation"/>
    <property type="evidence" value="ECO:0007669"/>
    <property type="project" value="TreeGrafter"/>
</dbReference>
<dbReference type="GO" id="GO:0005109">
    <property type="term" value="F:frizzled binding"/>
    <property type="evidence" value="ECO:0007669"/>
    <property type="project" value="TreeGrafter"/>
</dbReference>
<evidence type="ECO:0000256" key="5">
    <source>
        <dbReference type="ARBA" id="ARBA00022530"/>
    </source>
</evidence>
<evidence type="ECO:0000256" key="7">
    <source>
        <dbReference type="ARBA" id="ARBA00023157"/>
    </source>
</evidence>
<dbReference type="Gene3D" id="3.30.2460.20">
    <property type="match status" value="1"/>
</dbReference>
<dbReference type="EMBL" id="JAHLQT010028013">
    <property type="protein sequence ID" value="KAG7162134.1"/>
    <property type="molecule type" value="Genomic_DNA"/>
</dbReference>
<dbReference type="Pfam" id="PF00110">
    <property type="entry name" value="wnt"/>
    <property type="match status" value="2"/>
</dbReference>
<sequence>MVVKFNTVLALIVLLSVRHCLGYCGVSSRRKVDKSLLASSVTSLNLSYVDLRTLCERVGVEGWGRRECGRSVEVAEVIVEAAWLGATHCQDLMTYNRWNCSLGRSRRKIMRKAMQETAFLEALSSASVAHVVSRACARGRLTPCSCLSSLHSTPDTLKAWRWGGCGDDLKYGRKYVSVCLCGAGAHRFAEKLFQGKRRRHSRRQSRSGSGIPSNSSSRRGPQRSRDFKSQIDAHNACVGIVTVMKGSQQTCKCHGVSGSCTMKTCWMQLPSFAASTRIMNRPRARRQRKMGRFTRTVGDDDGQVSGTIHSNPGGLTPWELQMPLQDHRMEREDFRLIGDTSSKHHNKRIPRSFGNTAHRPSQRNEKRSQLFKRPCRSPLGDPTKLIYLDSSPNYCHKNKHGPGTSGRACKKRENCDMLCCGRGYDTTVSVLWEPCRCRVKWCCEVLCHNCSRTTEIYTCK</sequence>
<gene>
    <name evidence="12" type="primary">Wnt9A-L</name>
    <name evidence="12" type="ORF">Hamer_G010795</name>
</gene>
<reference evidence="12" key="1">
    <citation type="journal article" date="2021" name="Sci. Adv.">
        <title>The American lobster genome reveals insights on longevity, neural, and immune adaptations.</title>
        <authorList>
            <person name="Polinski J.M."/>
            <person name="Zimin A.V."/>
            <person name="Clark K.F."/>
            <person name="Kohn A.B."/>
            <person name="Sadowski N."/>
            <person name="Timp W."/>
            <person name="Ptitsyn A."/>
            <person name="Khanna P."/>
            <person name="Romanova D.Y."/>
            <person name="Williams P."/>
            <person name="Greenwood S.J."/>
            <person name="Moroz L.L."/>
            <person name="Walt D.R."/>
            <person name="Bodnar A.G."/>
        </authorList>
    </citation>
    <scope>NUCLEOTIDE SEQUENCE</scope>
    <source>
        <strain evidence="12">GMGI-L3</strain>
    </source>
</reference>
<keyword evidence="5" id="KW-0272">Extracellular matrix</keyword>
<feature type="compositionally biased region" description="Low complexity" evidence="10">
    <location>
        <begin position="206"/>
        <end position="219"/>
    </location>
</feature>
<comment type="function">
    <text evidence="9">Ligand for members of the frizzled family of seven transmembrane receptors.</text>
</comment>
<protein>
    <recommendedName>
        <fullName evidence="9">Protein Wnt</fullName>
    </recommendedName>
</protein>
<keyword evidence="11" id="KW-0732">Signal</keyword>
<evidence type="ECO:0000256" key="6">
    <source>
        <dbReference type="ARBA" id="ARBA00022687"/>
    </source>
</evidence>
<evidence type="ECO:0000313" key="12">
    <source>
        <dbReference type="EMBL" id="KAG7162134.1"/>
    </source>
</evidence>
<dbReference type="GO" id="GO:0005125">
    <property type="term" value="F:cytokine activity"/>
    <property type="evidence" value="ECO:0007669"/>
    <property type="project" value="TreeGrafter"/>
</dbReference>
<dbReference type="GO" id="GO:0045165">
    <property type="term" value="P:cell fate commitment"/>
    <property type="evidence" value="ECO:0007669"/>
    <property type="project" value="TreeGrafter"/>
</dbReference>
<keyword evidence="7" id="KW-1015">Disulfide bond</keyword>
<comment type="subcellular location">
    <subcellularLocation>
        <location evidence="1 9">Secreted</location>
        <location evidence="1 9">Extracellular space</location>
        <location evidence="1 9">Extracellular matrix</location>
    </subcellularLocation>
</comment>
<evidence type="ECO:0000256" key="3">
    <source>
        <dbReference type="ARBA" id="ARBA00022473"/>
    </source>
</evidence>
<comment type="similarity">
    <text evidence="2 9">Belongs to the Wnt family.</text>
</comment>
<evidence type="ECO:0000256" key="1">
    <source>
        <dbReference type="ARBA" id="ARBA00004498"/>
    </source>
</evidence>
<dbReference type="InterPro" id="IPR018161">
    <property type="entry name" value="Wnt_CS"/>
</dbReference>
<dbReference type="PROSITE" id="PS00246">
    <property type="entry name" value="WNT1"/>
    <property type="match status" value="1"/>
</dbReference>
<dbReference type="SMART" id="SM00097">
    <property type="entry name" value="WNT1"/>
    <property type="match status" value="1"/>
</dbReference>
<keyword evidence="13" id="KW-1185">Reference proteome</keyword>
<evidence type="ECO:0000256" key="9">
    <source>
        <dbReference type="RuleBase" id="RU003500"/>
    </source>
</evidence>
<accession>A0A8J5JVR9</accession>
<keyword evidence="6 9" id="KW-0879">Wnt signaling pathway</keyword>
<dbReference type="GO" id="GO:0005615">
    <property type="term" value="C:extracellular space"/>
    <property type="evidence" value="ECO:0007669"/>
    <property type="project" value="TreeGrafter"/>
</dbReference>
<comment type="caution">
    <text evidence="12">The sequence shown here is derived from an EMBL/GenBank/DDBJ whole genome shotgun (WGS) entry which is preliminary data.</text>
</comment>
<feature type="chain" id="PRO_5035236485" description="Protein Wnt" evidence="11">
    <location>
        <begin position="23"/>
        <end position="460"/>
    </location>
</feature>
<dbReference type="GO" id="GO:0060070">
    <property type="term" value="P:canonical Wnt signaling pathway"/>
    <property type="evidence" value="ECO:0007669"/>
    <property type="project" value="TreeGrafter"/>
</dbReference>
<evidence type="ECO:0000256" key="11">
    <source>
        <dbReference type="SAM" id="SignalP"/>
    </source>
</evidence>
<feature type="region of interest" description="Disordered" evidence="10">
    <location>
        <begin position="194"/>
        <end position="228"/>
    </location>
</feature>
<dbReference type="PANTHER" id="PTHR12027">
    <property type="entry name" value="WNT RELATED"/>
    <property type="match status" value="1"/>
</dbReference>
<evidence type="ECO:0000313" key="13">
    <source>
        <dbReference type="Proteomes" id="UP000747542"/>
    </source>
</evidence>
<evidence type="ECO:0000256" key="10">
    <source>
        <dbReference type="SAM" id="MobiDB-lite"/>
    </source>
</evidence>
<organism evidence="12 13">
    <name type="scientific">Homarus americanus</name>
    <name type="common">American lobster</name>
    <dbReference type="NCBI Taxonomy" id="6706"/>
    <lineage>
        <taxon>Eukaryota</taxon>
        <taxon>Metazoa</taxon>
        <taxon>Ecdysozoa</taxon>
        <taxon>Arthropoda</taxon>
        <taxon>Crustacea</taxon>
        <taxon>Multicrustacea</taxon>
        <taxon>Malacostraca</taxon>
        <taxon>Eumalacostraca</taxon>
        <taxon>Eucarida</taxon>
        <taxon>Decapoda</taxon>
        <taxon>Pleocyemata</taxon>
        <taxon>Astacidea</taxon>
        <taxon>Nephropoidea</taxon>
        <taxon>Nephropidae</taxon>
        <taxon>Homarus</taxon>
    </lineage>
</organism>
<keyword evidence="4" id="KW-0964">Secreted</keyword>
<name>A0A8J5JVR9_HOMAM</name>
<evidence type="ECO:0000256" key="2">
    <source>
        <dbReference type="ARBA" id="ARBA00005683"/>
    </source>
</evidence>
<feature type="compositionally biased region" description="Basic residues" evidence="10">
    <location>
        <begin position="194"/>
        <end position="205"/>
    </location>
</feature>
<evidence type="ECO:0000256" key="4">
    <source>
        <dbReference type="ARBA" id="ARBA00022525"/>
    </source>
</evidence>
<dbReference type="Proteomes" id="UP000747542">
    <property type="component" value="Unassembled WGS sequence"/>
</dbReference>
<keyword evidence="8" id="KW-0449">Lipoprotein</keyword>
<proteinExistence type="inferred from homology"/>